<dbReference type="InterPro" id="IPR057700">
    <property type="entry name" value="DUF7940"/>
</dbReference>
<evidence type="ECO:0000256" key="1">
    <source>
        <dbReference type="SAM" id="Phobius"/>
    </source>
</evidence>
<accession>A0A1H2PT60</accession>
<dbReference type="EMBL" id="FNLO01000009">
    <property type="protein sequence ID" value="SDV49837.1"/>
    <property type="molecule type" value="Genomic_DNA"/>
</dbReference>
<sequence length="132" mass="13837">MTHPALLYVATFAATLAAFIGGFFFVRRIRRAPPLWLASGWNVIHKRWSTWLTLGGAALLTDPAAIAHAIDAAWTALPGDLRGGLPPGAVQAVGWALVALKFLAMVVRQPGLKDEAAAAQPLTGSLVDGGSQ</sequence>
<evidence type="ECO:0000313" key="2">
    <source>
        <dbReference type="EMBL" id="SDV49837.1"/>
    </source>
</evidence>
<organism evidence="2 3">
    <name type="scientific">Chitinasiproducens palmae</name>
    <dbReference type="NCBI Taxonomy" id="1770053"/>
    <lineage>
        <taxon>Bacteria</taxon>
        <taxon>Pseudomonadati</taxon>
        <taxon>Pseudomonadota</taxon>
        <taxon>Betaproteobacteria</taxon>
        <taxon>Burkholderiales</taxon>
        <taxon>Burkholderiaceae</taxon>
        <taxon>Chitinasiproducens</taxon>
    </lineage>
</organism>
<protein>
    <submittedName>
        <fullName evidence="2">Uncharacterized protein</fullName>
    </submittedName>
</protein>
<keyword evidence="1" id="KW-0472">Membrane</keyword>
<keyword evidence="3" id="KW-1185">Reference proteome</keyword>
<dbReference type="AlphaFoldDB" id="A0A1H2PT60"/>
<proteinExistence type="predicted"/>
<gene>
    <name evidence="2" type="ORF">SAMN05216551_109179</name>
</gene>
<reference evidence="3" key="1">
    <citation type="submission" date="2016-09" db="EMBL/GenBank/DDBJ databases">
        <authorList>
            <person name="Varghese N."/>
            <person name="Submissions S."/>
        </authorList>
    </citation>
    <scope>NUCLEOTIDE SEQUENCE [LARGE SCALE GENOMIC DNA]</scope>
    <source>
        <strain evidence="3">JS23</strain>
    </source>
</reference>
<name>A0A1H2PT60_9BURK</name>
<dbReference type="Pfam" id="PF25612">
    <property type="entry name" value="DUF7940"/>
    <property type="match status" value="1"/>
</dbReference>
<keyword evidence="1" id="KW-0812">Transmembrane</keyword>
<evidence type="ECO:0000313" key="3">
    <source>
        <dbReference type="Proteomes" id="UP000243719"/>
    </source>
</evidence>
<feature type="transmembrane region" description="Helical" evidence="1">
    <location>
        <begin position="6"/>
        <end position="26"/>
    </location>
</feature>
<dbReference type="Proteomes" id="UP000243719">
    <property type="component" value="Unassembled WGS sequence"/>
</dbReference>
<keyword evidence="1" id="KW-1133">Transmembrane helix</keyword>
<dbReference type="STRING" id="1770053.SAMN05216551_109179"/>